<accession>A0A286UHW7</accession>
<dbReference type="PANTHER" id="PTHR42973">
    <property type="entry name" value="BINDING OXIDOREDUCTASE, PUTATIVE (AFU_ORTHOLOGUE AFUA_1G17690)-RELATED"/>
    <property type="match status" value="1"/>
</dbReference>
<comment type="caution">
    <text evidence="7">The sequence shown here is derived from an EMBL/GenBank/DDBJ whole genome shotgun (WGS) entry which is preliminary data.</text>
</comment>
<evidence type="ECO:0000256" key="4">
    <source>
        <dbReference type="ARBA" id="ARBA00023002"/>
    </source>
</evidence>
<dbReference type="Proteomes" id="UP000217199">
    <property type="component" value="Unassembled WGS sequence"/>
</dbReference>
<keyword evidence="2" id="KW-0285">Flavoprotein</keyword>
<comment type="similarity">
    <text evidence="1">Belongs to the oxygen-dependent FAD-linked oxidoreductase family.</text>
</comment>
<reference evidence="7 8" key="1">
    <citation type="journal article" date="2017" name="Mol. Ecol.">
        <title>Comparative and population genomic landscape of Phellinus noxius: A hypervariable fungus causing root rot in trees.</title>
        <authorList>
            <person name="Chung C.L."/>
            <person name="Lee T.J."/>
            <person name="Akiba M."/>
            <person name="Lee H.H."/>
            <person name="Kuo T.H."/>
            <person name="Liu D."/>
            <person name="Ke H.M."/>
            <person name="Yokoi T."/>
            <person name="Roa M.B."/>
            <person name="Lu M.J."/>
            <person name="Chang Y.Y."/>
            <person name="Ann P.J."/>
            <person name="Tsai J.N."/>
            <person name="Chen C.Y."/>
            <person name="Tzean S.S."/>
            <person name="Ota Y."/>
            <person name="Hattori T."/>
            <person name="Sahashi N."/>
            <person name="Liou R.F."/>
            <person name="Kikuchi T."/>
            <person name="Tsai I.J."/>
        </authorList>
    </citation>
    <scope>NUCLEOTIDE SEQUENCE [LARGE SCALE GENOMIC DNA]</scope>
    <source>
        <strain evidence="7 8">FFPRI411160</strain>
    </source>
</reference>
<evidence type="ECO:0000256" key="1">
    <source>
        <dbReference type="ARBA" id="ARBA00005466"/>
    </source>
</evidence>
<feature type="signal peptide" evidence="5">
    <location>
        <begin position="1"/>
        <end position="18"/>
    </location>
</feature>
<sequence length="503" mass="54806">MVLSTILLVLCAFRYATALSVNTLDTSNSTAAAEKACNLIKTQFPDLVSFPGESQFNDAIDHWAISSEQTSACSVEPSNSNDINKNNRAFGRSLSLRNQVRGHAFVQNFSSTPGVQISMSKFNNFVFNKEQSTVTVGVALTWDQVYEKGDPLNITVAGGRIKGVGVGGLSLGGGYSWRTDQFGLTIDNIVAHNLVLPNGDQVRVTNESNPDLFFALRGSLNNFGIVTDITYKAIPQGEIFGGTILYPSSSLDQVNEAVSDFNFQNTDPRAQIMLAQNVANGTLLPTVYLSFNSPDSSDIFNSFLSIPYTQADVKSRTVSDLTNLIGTLNPEFSPFGFTGHSVPVLKYTSSFNSKSAQLAMASEARLREQFPSLDLIVSVFLEPFLNPNAHSLGGAYPHTPERPLTPISPEITYFNDPNLTLEEKTSLYNVFAAEIKSLSTALQAEAVSEGFSRWDDILYSNYVLADTPLELLFGDNLPRLRGLAAKFDPERVMTLTGGFLLQS</sequence>
<evidence type="ECO:0000256" key="2">
    <source>
        <dbReference type="ARBA" id="ARBA00022630"/>
    </source>
</evidence>
<proteinExistence type="inferred from homology"/>
<dbReference type="EMBL" id="NBII01000005">
    <property type="protein sequence ID" value="PAV19138.1"/>
    <property type="molecule type" value="Genomic_DNA"/>
</dbReference>
<dbReference type="InterPro" id="IPR006094">
    <property type="entry name" value="Oxid_FAD_bind_N"/>
</dbReference>
<dbReference type="InParanoid" id="A0A286UHW7"/>
<dbReference type="SUPFAM" id="SSF56176">
    <property type="entry name" value="FAD-binding/transporter-associated domain-like"/>
    <property type="match status" value="1"/>
</dbReference>
<dbReference type="InterPro" id="IPR016169">
    <property type="entry name" value="FAD-bd_PCMH_sub2"/>
</dbReference>
<dbReference type="InterPro" id="IPR036318">
    <property type="entry name" value="FAD-bd_PCMH-like_sf"/>
</dbReference>
<evidence type="ECO:0000256" key="5">
    <source>
        <dbReference type="SAM" id="SignalP"/>
    </source>
</evidence>
<dbReference type="PROSITE" id="PS51387">
    <property type="entry name" value="FAD_PCMH"/>
    <property type="match status" value="1"/>
</dbReference>
<keyword evidence="4" id="KW-0560">Oxidoreductase</keyword>
<organism evidence="7 8">
    <name type="scientific">Pyrrhoderma noxium</name>
    <dbReference type="NCBI Taxonomy" id="2282107"/>
    <lineage>
        <taxon>Eukaryota</taxon>
        <taxon>Fungi</taxon>
        <taxon>Dikarya</taxon>
        <taxon>Basidiomycota</taxon>
        <taxon>Agaricomycotina</taxon>
        <taxon>Agaricomycetes</taxon>
        <taxon>Hymenochaetales</taxon>
        <taxon>Hymenochaetaceae</taxon>
        <taxon>Pyrrhoderma</taxon>
    </lineage>
</organism>
<dbReference type="AlphaFoldDB" id="A0A286UHW7"/>
<dbReference type="PANTHER" id="PTHR42973:SF13">
    <property type="entry name" value="FAD-BINDING PCMH-TYPE DOMAIN-CONTAINING PROTEIN"/>
    <property type="match status" value="1"/>
</dbReference>
<dbReference type="Gene3D" id="3.30.465.10">
    <property type="match status" value="1"/>
</dbReference>
<evidence type="ECO:0000313" key="8">
    <source>
        <dbReference type="Proteomes" id="UP000217199"/>
    </source>
</evidence>
<keyword evidence="5" id="KW-0732">Signal</keyword>
<dbReference type="InterPro" id="IPR016166">
    <property type="entry name" value="FAD-bd_PCMH"/>
</dbReference>
<keyword evidence="8" id="KW-1185">Reference proteome</keyword>
<gene>
    <name evidence="7" type="ORF">PNOK_0598200</name>
</gene>
<name>A0A286UHW7_9AGAM</name>
<feature type="chain" id="PRO_5013749684" evidence="5">
    <location>
        <begin position="19"/>
        <end position="503"/>
    </location>
</feature>
<protein>
    <submittedName>
        <fullName evidence="7">FAD-binding domain-containing</fullName>
    </submittedName>
</protein>
<dbReference type="GO" id="GO:0071949">
    <property type="term" value="F:FAD binding"/>
    <property type="evidence" value="ECO:0007669"/>
    <property type="project" value="InterPro"/>
</dbReference>
<evidence type="ECO:0000259" key="6">
    <source>
        <dbReference type="PROSITE" id="PS51387"/>
    </source>
</evidence>
<dbReference type="GO" id="GO:0016491">
    <property type="term" value="F:oxidoreductase activity"/>
    <property type="evidence" value="ECO:0007669"/>
    <property type="project" value="UniProtKB-KW"/>
</dbReference>
<keyword evidence="3" id="KW-0274">FAD</keyword>
<feature type="domain" description="FAD-binding PCMH-type" evidence="6">
    <location>
        <begin position="67"/>
        <end position="236"/>
    </location>
</feature>
<dbReference type="STRING" id="2282107.A0A286UHW7"/>
<dbReference type="Pfam" id="PF01565">
    <property type="entry name" value="FAD_binding_4"/>
    <property type="match status" value="1"/>
</dbReference>
<dbReference type="OrthoDB" id="2151789at2759"/>
<evidence type="ECO:0000313" key="7">
    <source>
        <dbReference type="EMBL" id="PAV19138.1"/>
    </source>
</evidence>
<evidence type="ECO:0000256" key="3">
    <source>
        <dbReference type="ARBA" id="ARBA00022827"/>
    </source>
</evidence>
<dbReference type="InterPro" id="IPR050416">
    <property type="entry name" value="FAD-linked_Oxidoreductase"/>
</dbReference>